<keyword evidence="2" id="KW-0808">Transferase</keyword>
<name>A0A2W0HCF6_9BACI</name>
<comment type="caution">
    <text evidence="2">The sequence shown here is derived from an EMBL/GenBank/DDBJ whole genome shotgun (WGS) entry which is preliminary data.</text>
</comment>
<dbReference type="Gene3D" id="3.40.630.30">
    <property type="match status" value="1"/>
</dbReference>
<protein>
    <submittedName>
        <fullName evidence="2">GNAT family N-acetyltransferase</fullName>
    </submittedName>
</protein>
<keyword evidence="3" id="KW-1185">Reference proteome</keyword>
<dbReference type="SUPFAM" id="SSF55729">
    <property type="entry name" value="Acyl-CoA N-acyltransferases (Nat)"/>
    <property type="match status" value="1"/>
</dbReference>
<dbReference type="Proteomes" id="UP000248066">
    <property type="component" value="Unassembled WGS sequence"/>
</dbReference>
<feature type="domain" description="N-acetyltransferase" evidence="1">
    <location>
        <begin position="17"/>
        <end position="178"/>
    </location>
</feature>
<evidence type="ECO:0000313" key="2">
    <source>
        <dbReference type="EMBL" id="PYZ98536.1"/>
    </source>
</evidence>
<accession>A0A2W0HCF6</accession>
<evidence type="ECO:0000313" key="3">
    <source>
        <dbReference type="Proteomes" id="UP000248066"/>
    </source>
</evidence>
<dbReference type="CDD" id="cd04301">
    <property type="entry name" value="NAT_SF"/>
    <property type="match status" value="1"/>
</dbReference>
<organism evidence="2 3">
    <name type="scientific">Alteribacter lacisalsi</name>
    <dbReference type="NCBI Taxonomy" id="2045244"/>
    <lineage>
        <taxon>Bacteria</taxon>
        <taxon>Bacillati</taxon>
        <taxon>Bacillota</taxon>
        <taxon>Bacilli</taxon>
        <taxon>Bacillales</taxon>
        <taxon>Bacillaceae</taxon>
        <taxon>Alteribacter</taxon>
    </lineage>
</organism>
<dbReference type="AlphaFoldDB" id="A0A2W0HCF6"/>
<dbReference type="InterPro" id="IPR000182">
    <property type="entry name" value="GNAT_dom"/>
</dbReference>
<dbReference type="Pfam" id="PF00583">
    <property type="entry name" value="Acetyltransf_1"/>
    <property type="match status" value="1"/>
</dbReference>
<dbReference type="EMBL" id="PDOF01000001">
    <property type="protein sequence ID" value="PYZ98536.1"/>
    <property type="molecule type" value="Genomic_DNA"/>
</dbReference>
<dbReference type="GO" id="GO:0016747">
    <property type="term" value="F:acyltransferase activity, transferring groups other than amino-acyl groups"/>
    <property type="evidence" value="ECO:0007669"/>
    <property type="project" value="InterPro"/>
</dbReference>
<proteinExistence type="predicted"/>
<dbReference type="PROSITE" id="PS51186">
    <property type="entry name" value="GNAT"/>
    <property type="match status" value="1"/>
</dbReference>
<dbReference type="RefSeq" id="WP_110518504.1">
    <property type="nucleotide sequence ID" value="NZ_PDOF01000001.1"/>
</dbReference>
<dbReference type="InterPro" id="IPR016181">
    <property type="entry name" value="Acyl_CoA_acyltransferase"/>
</dbReference>
<evidence type="ECO:0000259" key="1">
    <source>
        <dbReference type="PROSITE" id="PS51186"/>
    </source>
</evidence>
<reference evidence="2 3" key="1">
    <citation type="submission" date="2017-10" db="EMBL/GenBank/DDBJ databases">
        <title>Bacillus sp. nov., a halophilic bacterium isolated from a Yangshapao Lake.</title>
        <authorList>
            <person name="Wang H."/>
        </authorList>
    </citation>
    <scope>NUCLEOTIDE SEQUENCE [LARGE SCALE GENOMIC DNA]</scope>
    <source>
        <strain evidence="2 3">YSP-3</strain>
    </source>
</reference>
<dbReference type="PANTHER" id="PTHR43415:SF3">
    <property type="entry name" value="GNAT-FAMILY ACETYLTRANSFERASE"/>
    <property type="match status" value="1"/>
</dbReference>
<gene>
    <name evidence="2" type="ORF">CR205_08100</name>
</gene>
<dbReference type="OrthoDB" id="9773249at2"/>
<sequence length="182" mass="21112">MNNSETISFTAKDGTSVTLRPAGPDDAFDIITNVEEIIQQGRYIQKEHVRTVEEEQSFIREMRAENNMYTVVEIDKRVYGIARLLRGELKMKRHTALFRTWLATPAQGKGLGKKLMEYTLEWGKKNGLYKICLTVFAKNEVAVNLYEQYGFVKEGVQKDQVFIEGEYDDEIFMAYFIDENRS</sequence>
<dbReference type="PANTHER" id="PTHR43415">
    <property type="entry name" value="SPERMIDINE N(1)-ACETYLTRANSFERASE"/>
    <property type="match status" value="1"/>
</dbReference>